<protein>
    <submittedName>
        <fullName evidence="1">Uncharacterized protein</fullName>
    </submittedName>
</protein>
<reference evidence="1 2" key="1">
    <citation type="submission" date="2020-07" db="EMBL/GenBank/DDBJ databases">
        <title>non toxigenic Corynebacterium sp. nov from a clinical source.</title>
        <authorList>
            <person name="Bernier A.-M."/>
            <person name="Bernard K."/>
        </authorList>
    </citation>
    <scope>NUCLEOTIDE SEQUENCE [LARGE SCALE GENOMIC DNA]</scope>
    <source>
        <strain evidence="2">NML 93-0612</strain>
    </source>
</reference>
<evidence type="ECO:0000313" key="2">
    <source>
        <dbReference type="Proteomes" id="UP000515570"/>
    </source>
</evidence>
<accession>A0A7G5FCA2</accession>
<name>A0A7G5FCA2_9CORY</name>
<dbReference type="Proteomes" id="UP000515570">
    <property type="component" value="Chromosome"/>
</dbReference>
<gene>
    <name evidence="1" type="ORF">HW450_07590</name>
</gene>
<evidence type="ECO:0000313" key="1">
    <source>
        <dbReference type="EMBL" id="QMV84243.1"/>
    </source>
</evidence>
<keyword evidence="2" id="KW-1185">Reference proteome</keyword>
<dbReference type="AlphaFoldDB" id="A0A7G5FCA2"/>
<proteinExistence type="predicted"/>
<sequence>MLVIAFGVFVKWLPSYPHVGDTAFSHDIDGSITLHVYACPGEEVREITVVGGMYDGPNGSHNPDWVHLTRDDAMTGYFTVNLNDPDGSREEVPANIPTDPEKYLIAEAYPKHSFFDKGKLIRPVSLQLKELQAWPEGELVRDQWEAPPIGTTREKLEEHCTKN</sequence>
<dbReference type="EMBL" id="CP059833">
    <property type="protein sequence ID" value="QMV84243.1"/>
    <property type="molecule type" value="Genomic_DNA"/>
</dbReference>
<organism evidence="1 2">
    <name type="scientific">Corynebacterium hindlerae</name>
    <dbReference type="NCBI Taxonomy" id="699041"/>
    <lineage>
        <taxon>Bacteria</taxon>
        <taxon>Bacillati</taxon>
        <taxon>Actinomycetota</taxon>
        <taxon>Actinomycetes</taxon>
        <taxon>Mycobacteriales</taxon>
        <taxon>Corynebacteriaceae</taxon>
        <taxon>Corynebacterium</taxon>
    </lineage>
</organism>